<dbReference type="AlphaFoldDB" id="A0A3L6RQ30"/>
<dbReference type="HAMAP" id="MF_00235">
    <property type="entry name" value="Adenylate_kinase_Adk"/>
    <property type="match status" value="1"/>
</dbReference>
<evidence type="ECO:0000256" key="8">
    <source>
        <dbReference type="ARBA" id="ARBA00048116"/>
    </source>
</evidence>
<feature type="binding site" evidence="9">
    <location>
        <position position="191"/>
    </location>
    <ligand>
        <name>ATP</name>
        <dbReference type="ChEBI" id="CHEBI:30616"/>
    </ligand>
</feature>
<dbReference type="PRINTS" id="PR00094">
    <property type="entry name" value="ADENYLTKNASE"/>
</dbReference>
<keyword evidence="6 9" id="KW-0665">Pyrimidine biosynthesis</keyword>
<comment type="catalytic activity">
    <reaction evidence="9">
        <text>dCMP + ATP = dCDP + ADP</text>
        <dbReference type="Rhea" id="RHEA:25094"/>
        <dbReference type="ChEBI" id="CHEBI:30616"/>
        <dbReference type="ChEBI" id="CHEBI:57566"/>
        <dbReference type="ChEBI" id="CHEBI:58593"/>
        <dbReference type="ChEBI" id="CHEBI:456216"/>
        <dbReference type="EC" id="2.7.4.14"/>
    </reaction>
</comment>
<dbReference type="InterPro" id="IPR033690">
    <property type="entry name" value="Adenylat_kinase_CS"/>
</dbReference>
<evidence type="ECO:0000256" key="5">
    <source>
        <dbReference type="ARBA" id="ARBA00022840"/>
    </source>
</evidence>
<evidence type="ECO:0000313" key="11">
    <source>
        <dbReference type="EMBL" id="RLN07480.1"/>
    </source>
</evidence>
<name>A0A3L6RQ30_PANMI</name>
<dbReference type="FunFam" id="3.40.50.300:FF:000315">
    <property type="entry name" value="Adenylate kinase 1"/>
    <property type="match status" value="1"/>
</dbReference>
<comment type="caution">
    <text evidence="11">The sequence shown here is derived from an EMBL/GenBank/DDBJ whole genome shotgun (WGS) entry which is preliminary data.</text>
</comment>
<dbReference type="GO" id="GO:0036430">
    <property type="term" value="F:CMP kinase activity"/>
    <property type="evidence" value="ECO:0007669"/>
    <property type="project" value="RHEA"/>
</dbReference>
<feature type="binding site" evidence="9">
    <location>
        <begin position="109"/>
        <end position="112"/>
    </location>
    <ligand>
        <name>a ribonucleoside 5'-phosphate</name>
        <dbReference type="ChEBI" id="CHEBI:58043"/>
    </ligand>
</feature>
<evidence type="ECO:0000256" key="9">
    <source>
        <dbReference type="HAMAP-Rule" id="MF_03172"/>
    </source>
</evidence>
<organism evidence="11 12">
    <name type="scientific">Panicum miliaceum</name>
    <name type="common">Proso millet</name>
    <name type="synonym">Broomcorn millet</name>
    <dbReference type="NCBI Taxonomy" id="4540"/>
    <lineage>
        <taxon>Eukaryota</taxon>
        <taxon>Viridiplantae</taxon>
        <taxon>Streptophyta</taxon>
        <taxon>Embryophyta</taxon>
        <taxon>Tracheophyta</taxon>
        <taxon>Spermatophyta</taxon>
        <taxon>Magnoliopsida</taxon>
        <taxon>Liliopsida</taxon>
        <taxon>Poales</taxon>
        <taxon>Poaceae</taxon>
        <taxon>PACMAD clade</taxon>
        <taxon>Panicoideae</taxon>
        <taxon>Panicodae</taxon>
        <taxon>Paniceae</taxon>
        <taxon>Panicinae</taxon>
        <taxon>Panicum</taxon>
        <taxon>Panicum sect. Panicum</taxon>
    </lineage>
</organism>
<comment type="cofactor">
    <cofactor evidence="9">
        <name>Mg(2+)</name>
        <dbReference type="ChEBI" id="CHEBI:18420"/>
    </cofactor>
    <text evidence="9">Binds 1 Mg(2+) ion per monomer.</text>
</comment>
<dbReference type="GO" id="GO:0006221">
    <property type="term" value="P:pyrimidine nucleotide biosynthetic process"/>
    <property type="evidence" value="ECO:0007669"/>
    <property type="project" value="UniProtKB-UniRule"/>
</dbReference>
<evidence type="ECO:0000256" key="1">
    <source>
        <dbReference type="ARBA" id="ARBA00022490"/>
    </source>
</evidence>
<keyword evidence="4 9" id="KW-0418">Kinase</keyword>
<feature type="binding site" evidence="9">
    <location>
        <position position="61"/>
    </location>
    <ligand>
        <name>a ribonucleoside 5'-phosphate</name>
        <dbReference type="ChEBI" id="CHEBI:58043"/>
    </ligand>
</feature>
<keyword evidence="1 9" id="KW-0963">Cytoplasm</keyword>
<dbReference type="InterPro" id="IPR000850">
    <property type="entry name" value="Adenylat/UMP-CMP_kin"/>
</dbReference>
<comment type="subunit">
    <text evidence="9">Monomer.</text>
</comment>
<evidence type="ECO:0000256" key="3">
    <source>
        <dbReference type="ARBA" id="ARBA00022741"/>
    </source>
</evidence>
<dbReference type="Proteomes" id="UP000275267">
    <property type="component" value="Unassembled WGS sequence"/>
</dbReference>
<dbReference type="GO" id="GO:0036431">
    <property type="term" value="F:dCMP kinase activity"/>
    <property type="evidence" value="ECO:0007669"/>
    <property type="project" value="RHEA"/>
</dbReference>
<evidence type="ECO:0000256" key="7">
    <source>
        <dbReference type="ARBA" id="ARBA00023242"/>
    </source>
</evidence>
<sequence>MGTVVDAPAVVAEEATENTLGGKKVTVVFVLGGPGSGKGTQCANIVEHFGFTHLSAGDLLRAEIKSGSENGTMIENMIKEGKIVPSEVTIKLLQDAMIKNENDKFLIDGFPRNEENRAAFENVTKISPAFVLFFECSEEEMERRLLGRNQGRVDDNIETIKKRFKTFVESSLPVIEYYSSKGKVKKIDAAKPIPEVFEDVKTIFSPYAPKLLFGAPSSGDHIHIIYAYPSRSSLFSKLVGMWGRCEPVSKHSIRHASSEHTGHWSCRRAPARPPRARRLNTRSAHAHRRPEKMTAVHTLRPQELFLPVEASSWAVRSRIG</sequence>
<dbReference type="NCBIfam" id="TIGR01359">
    <property type="entry name" value="UMP_CMP_kin_fam"/>
    <property type="match status" value="1"/>
</dbReference>
<evidence type="ECO:0000256" key="6">
    <source>
        <dbReference type="ARBA" id="ARBA00022975"/>
    </source>
</evidence>
<dbReference type="GO" id="GO:0005737">
    <property type="term" value="C:cytoplasm"/>
    <property type="evidence" value="ECO:0007669"/>
    <property type="project" value="UniProtKB-SubCell"/>
</dbReference>
<comment type="catalytic activity">
    <reaction evidence="8 9">
        <text>UMP + ATP = UDP + ADP</text>
        <dbReference type="Rhea" id="RHEA:24400"/>
        <dbReference type="ChEBI" id="CHEBI:30616"/>
        <dbReference type="ChEBI" id="CHEBI:57865"/>
        <dbReference type="ChEBI" id="CHEBI:58223"/>
        <dbReference type="ChEBI" id="CHEBI:456216"/>
        <dbReference type="EC" id="2.7.4.14"/>
    </reaction>
</comment>
<evidence type="ECO:0000256" key="2">
    <source>
        <dbReference type="ARBA" id="ARBA00022679"/>
    </source>
</evidence>
<keyword evidence="2 9" id="KW-0808">Transferase</keyword>
<keyword evidence="3 9" id="KW-0547">Nucleotide-binding</keyword>
<dbReference type="PROSITE" id="PS00113">
    <property type="entry name" value="ADENYLATE_KINASE"/>
    <property type="match status" value="1"/>
</dbReference>
<dbReference type="EC" id="2.7.4.14" evidence="9"/>
<feature type="binding site" evidence="9">
    <location>
        <begin position="82"/>
        <end position="84"/>
    </location>
    <ligand>
        <name>a ribonucleoside 5'-phosphate</name>
        <dbReference type="ChEBI" id="CHEBI:58043"/>
    </ligand>
</feature>
<dbReference type="SUPFAM" id="SSF52540">
    <property type="entry name" value="P-loop containing nucleoside triphosphate hydrolases"/>
    <property type="match status" value="1"/>
</dbReference>
<keyword evidence="12" id="KW-1185">Reference proteome</keyword>
<comment type="catalytic activity">
    <reaction evidence="9">
        <text>CMP + ATP = CDP + ADP</text>
        <dbReference type="Rhea" id="RHEA:11600"/>
        <dbReference type="ChEBI" id="CHEBI:30616"/>
        <dbReference type="ChEBI" id="CHEBI:58069"/>
        <dbReference type="ChEBI" id="CHEBI:60377"/>
        <dbReference type="ChEBI" id="CHEBI:456216"/>
        <dbReference type="EC" id="2.7.4.14"/>
    </reaction>
</comment>
<protein>
    <recommendedName>
        <fullName evidence="9">UMP-CMP kinase</fullName>
        <ecNumber evidence="9">2.7.4.14</ecNumber>
    </recommendedName>
    <alternativeName>
        <fullName evidence="9">Deoxycytidylate kinase</fullName>
        <shortName evidence="9">CK</shortName>
        <shortName evidence="9">dCMP kinase</shortName>
    </alternativeName>
    <alternativeName>
        <fullName evidence="9">Uridine monophosphate/cytidine monophosphate kinase</fullName>
        <shortName evidence="9">UMP/CMP kinase</shortName>
        <shortName evidence="9">UMP/CMPK</shortName>
    </alternativeName>
</protein>
<evidence type="ECO:0000256" key="4">
    <source>
        <dbReference type="ARBA" id="ARBA00022777"/>
    </source>
</evidence>
<dbReference type="EMBL" id="PQIB02000007">
    <property type="protein sequence ID" value="RLN07480.1"/>
    <property type="molecule type" value="Genomic_DNA"/>
</dbReference>
<dbReference type="Pfam" id="PF00406">
    <property type="entry name" value="ADK"/>
    <property type="match status" value="1"/>
</dbReference>
<feature type="binding site" evidence="9">
    <location>
        <position position="148"/>
    </location>
    <ligand>
        <name>ATP</name>
        <dbReference type="ChEBI" id="CHEBI:30616"/>
    </ligand>
</feature>
<feature type="binding site" evidence="9">
    <location>
        <position position="116"/>
    </location>
    <ligand>
        <name>CMP</name>
        <dbReference type="ChEBI" id="CHEBI:60377"/>
    </ligand>
</feature>
<dbReference type="CDD" id="cd01428">
    <property type="entry name" value="ADK"/>
    <property type="match status" value="1"/>
</dbReference>
<comment type="similarity">
    <text evidence="9">Belongs to the adenylate kinase family. UMP-CMP kinase subfamily.</text>
</comment>
<dbReference type="Gene3D" id="3.40.50.300">
    <property type="entry name" value="P-loop containing nucleotide triphosphate hydrolases"/>
    <property type="match status" value="1"/>
</dbReference>
<keyword evidence="7 9" id="KW-0539">Nucleus</keyword>
<keyword evidence="5 9" id="KW-0067">ATP-binding</keyword>
<comment type="function">
    <text evidence="9">Catalyzes the phosphorylation of pyrimidine nucleoside monophosphates at the expense of ATP. Plays an important role in de novo pyrimidine nucleotide biosynthesis. Has preference for UMP and CMP as phosphate acceptors.</text>
</comment>
<feature type="binding site" evidence="9">
    <location>
        <position position="152"/>
    </location>
    <ligand>
        <name>a ribonucleoside 5'-phosphate</name>
        <dbReference type="ChEBI" id="CHEBI:58043"/>
    </ligand>
</feature>
<dbReference type="InterPro" id="IPR027417">
    <property type="entry name" value="P-loop_NTPase"/>
</dbReference>
<dbReference type="GO" id="GO:0033862">
    <property type="term" value="F:UMP kinase activity"/>
    <property type="evidence" value="ECO:0007669"/>
    <property type="project" value="RHEA"/>
</dbReference>
<comment type="subcellular location">
    <subcellularLocation>
        <location evidence="9">Cytoplasm</location>
    </subcellularLocation>
    <subcellularLocation>
        <location evidence="9">Nucleus</location>
    </subcellularLocation>
</comment>
<feature type="region of interest" description="Disordered" evidence="10">
    <location>
        <begin position="253"/>
        <end position="293"/>
    </location>
</feature>
<dbReference type="HAMAP" id="MF_03172">
    <property type="entry name" value="Adenylate_kinase_UMP_CMP_kin"/>
    <property type="match status" value="1"/>
</dbReference>
<comment type="domain">
    <text evidence="9">Consists of three domains, a large central CORE domain and two small peripheral domains, NMPbind and LID, which undergo movements during catalysis. The LID domain closes over the site of phosphoryl transfer upon ATP binding. Assembling and dissambling the active center during each catalytic cycle provides an effective means to prevent ATP hydrolysis.</text>
</comment>
<evidence type="ECO:0000313" key="12">
    <source>
        <dbReference type="Proteomes" id="UP000275267"/>
    </source>
</evidence>
<dbReference type="GO" id="GO:0005634">
    <property type="term" value="C:nucleus"/>
    <property type="evidence" value="ECO:0007669"/>
    <property type="project" value="UniProtKB-SubCell"/>
</dbReference>
<dbReference type="STRING" id="4540.A0A3L6RQ30"/>
<comment type="caution">
    <text evidence="9">Lacks conserved residue(s) required for the propagation of feature annotation.</text>
</comment>
<evidence type="ECO:0000256" key="10">
    <source>
        <dbReference type="SAM" id="MobiDB-lite"/>
    </source>
</evidence>
<gene>
    <name evidence="11" type="ORF">C2845_PM11G24020</name>
</gene>
<dbReference type="GO" id="GO:0006207">
    <property type="term" value="P:'de novo' pyrimidine nucleobase biosynthetic process"/>
    <property type="evidence" value="ECO:0007669"/>
    <property type="project" value="InterPro"/>
</dbReference>
<feature type="binding site" evidence="9">
    <location>
        <begin position="35"/>
        <end position="40"/>
    </location>
    <ligand>
        <name>ATP</name>
        <dbReference type="ChEBI" id="CHEBI:30616"/>
    </ligand>
</feature>
<feature type="binding site" evidence="9">
    <location>
        <position position="163"/>
    </location>
    <ligand>
        <name>a ribonucleoside 5'-phosphate</name>
        <dbReference type="ChEBI" id="CHEBI:58043"/>
    </ligand>
</feature>
<dbReference type="InterPro" id="IPR006266">
    <property type="entry name" value="UMP_CMP_kinase"/>
</dbReference>
<dbReference type="GO" id="GO:0005524">
    <property type="term" value="F:ATP binding"/>
    <property type="evidence" value="ECO:0007669"/>
    <property type="project" value="UniProtKB-KW"/>
</dbReference>
<proteinExistence type="inferred from homology"/>
<dbReference type="PANTHER" id="PTHR23359">
    <property type="entry name" value="NUCLEOTIDE KINASE"/>
    <property type="match status" value="1"/>
</dbReference>
<feature type="compositionally biased region" description="Basic residues" evidence="10">
    <location>
        <begin position="265"/>
        <end position="290"/>
    </location>
</feature>
<reference evidence="12" key="1">
    <citation type="journal article" date="2019" name="Nat. Commun.">
        <title>The genome of broomcorn millet.</title>
        <authorList>
            <person name="Zou C."/>
            <person name="Miki D."/>
            <person name="Li D."/>
            <person name="Tang Q."/>
            <person name="Xiao L."/>
            <person name="Rajput S."/>
            <person name="Deng P."/>
            <person name="Jia W."/>
            <person name="Huang R."/>
            <person name="Zhang M."/>
            <person name="Sun Y."/>
            <person name="Hu J."/>
            <person name="Fu X."/>
            <person name="Schnable P.S."/>
            <person name="Li F."/>
            <person name="Zhang H."/>
            <person name="Feng B."/>
            <person name="Zhu X."/>
            <person name="Liu R."/>
            <person name="Schnable J.C."/>
            <person name="Zhu J.-K."/>
            <person name="Zhang H."/>
        </authorList>
    </citation>
    <scope>NUCLEOTIDE SEQUENCE [LARGE SCALE GENOMIC DNA]</scope>
</reference>
<dbReference type="OrthoDB" id="442176at2759"/>
<accession>A0A3L6RQ30</accession>